<keyword evidence="2" id="KW-1185">Reference proteome</keyword>
<gene>
    <name evidence="1" type="ORF">ACOLOM_LOCUS3876</name>
</gene>
<name>A0ACA9LEJ4_9GLOM</name>
<sequence>MPPKPKKPRKKKVAEVVSPTVAGTSGTSGTTAKDKGVEIFENAPPLRTELSSGSSSTPSKIWVKYGDSRPVRLTFDGEIVDDLIRVIKKELPNELADVDVNRITLRRHGEEEDLRPGLPVDKSFENNDDTPLQVIVTLKRKHEESPEVLSEIVKSAVREEFSRQKPANQIRVSNLSETKMDEIMNNLGVKTAELIDEDFQSLSPVSCQPFIWDMEREEAQQMRNVEIWFKNTLDLPRGFHVKDIHTQANYQRPLQGANVVLTGGSDISIGPSGTACVWIEAKKTKDDFKEGQAIGELLLLDNLHSISSMVVLTDCNAHWIIFFFIKVDDEQSMAICRTHNPGIALAIIKQFVQEEGKKFHSWIGKAVDYGVDLPTPLQKKTKFTEHIPGADYENRMADMVGDMSEQELFNMTARKRLRMLRNWCKLDEQPQVDQLIRQFSDDYENPPPMMFV</sequence>
<proteinExistence type="predicted"/>
<comment type="caution">
    <text evidence="1">The sequence shown here is derived from an EMBL/GenBank/DDBJ whole genome shotgun (WGS) entry which is preliminary data.</text>
</comment>
<protein>
    <submittedName>
        <fullName evidence="1">5747_t:CDS:1</fullName>
    </submittedName>
</protein>
<evidence type="ECO:0000313" key="1">
    <source>
        <dbReference type="EMBL" id="CAG8526215.1"/>
    </source>
</evidence>
<reference evidence="1" key="1">
    <citation type="submission" date="2021-06" db="EMBL/GenBank/DDBJ databases">
        <authorList>
            <person name="Kallberg Y."/>
            <person name="Tangrot J."/>
            <person name="Rosling A."/>
        </authorList>
    </citation>
    <scope>NUCLEOTIDE SEQUENCE</scope>
    <source>
        <strain evidence="1">CL356</strain>
    </source>
</reference>
<evidence type="ECO:0000313" key="2">
    <source>
        <dbReference type="Proteomes" id="UP000789525"/>
    </source>
</evidence>
<accession>A0ACA9LEJ4</accession>
<dbReference type="Proteomes" id="UP000789525">
    <property type="component" value="Unassembled WGS sequence"/>
</dbReference>
<organism evidence="1 2">
    <name type="scientific">Acaulospora colombiana</name>
    <dbReference type="NCBI Taxonomy" id="27376"/>
    <lineage>
        <taxon>Eukaryota</taxon>
        <taxon>Fungi</taxon>
        <taxon>Fungi incertae sedis</taxon>
        <taxon>Mucoromycota</taxon>
        <taxon>Glomeromycotina</taxon>
        <taxon>Glomeromycetes</taxon>
        <taxon>Diversisporales</taxon>
        <taxon>Acaulosporaceae</taxon>
        <taxon>Acaulospora</taxon>
    </lineage>
</organism>
<dbReference type="EMBL" id="CAJVPT010005972">
    <property type="protein sequence ID" value="CAG8526215.1"/>
    <property type="molecule type" value="Genomic_DNA"/>
</dbReference>